<accession>A0AAE1DTP3</accession>
<protein>
    <submittedName>
        <fullName evidence="2">Uncharacterized protein</fullName>
    </submittedName>
</protein>
<proteinExistence type="predicted"/>
<comment type="caution">
    <text evidence="2">The sequence shown here is derived from an EMBL/GenBank/DDBJ whole genome shotgun (WGS) entry which is preliminary data.</text>
</comment>
<evidence type="ECO:0000313" key="2">
    <source>
        <dbReference type="EMBL" id="KAK3782312.1"/>
    </source>
</evidence>
<evidence type="ECO:0000256" key="1">
    <source>
        <dbReference type="SAM" id="MobiDB-lite"/>
    </source>
</evidence>
<feature type="region of interest" description="Disordered" evidence="1">
    <location>
        <begin position="35"/>
        <end position="55"/>
    </location>
</feature>
<dbReference type="Proteomes" id="UP001283361">
    <property type="component" value="Unassembled WGS sequence"/>
</dbReference>
<evidence type="ECO:0000313" key="3">
    <source>
        <dbReference type="Proteomes" id="UP001283361"/>
    </source>
</evidence>
<organism evidence="2 3">
    <name type="scientific">Elysia crispata</name>
    <name type="common">lettuce slug</name>
    <dbReference type="NCBI Taxonomy" id="231223"/>
    <lineage>
        <taxon>Eukaryota</taxon>
        <taxon>Metazoa</taxon>
        <taxon>Spiralia</taxon>
        <taxon>Lophotrochozoa</taxon>
        <taxon>Mollusca</taxon>
        <taxon>Gastropoda</taxon>
        <taxon>Heterobranchia</taxon>
        <taxon>Euthyneura</taxon>
        <taxon>Panpulmonata</taxon>
        <taxon>Sacoglossa</taxon>
        <taxon>Placobranchoidea</taxon>
        <taxon>Plakobranchidae</taxon>
        <taxon>Elysia</taxon>
    </lineage>
</organism>
<sequence length="105" mass="12153">MILVPIFNWERFQSRNLRASCISLQLHRREVQVSIGARGSRRTRQSSPDETHPQDLNQFANIHWTSSIEHKDPSLSKLVGWWLSSKQNKSKQSGENRAGKQNSQK</sequence>
<name>A0AAE1DTP3_9GAST</name>
<keyword evidence="3" id="KW-1185">Reference proteome</keyword>
<reference evidence="2" key="1">
    <citation type="journal article" date="2023" name="G3 (Bethesda)">
        <title>A reference genome for the long-term kleptoplast-retaining sea slug Elysia crispata morphotype clarki.</title>
        <authorList>
            <person name="Eastman K.E."/>
            <person name="Pendleton A.L."/>
            <person name="Shaikh M.A."/>
            <person name="Suttiyut T."/>
            <person name="Ogas R."/>
            <person name="Tomko P."/>
            <person name="Gavelis G."/>
            <person name="Widhalm J.R."/>
            <person name="Wisecaver J.H."/>
        </authorList>
    </citation>
    <scope>NUCLEOTIDE SEQUENCE</scope>
    <source>
        <strain evidence="2">ECLA1</strain>
    </source>
</reference>
<gene>
    <name evidence="2" type="ORF">RRG08_008657</name>
</gene>
<dbReference type="EMBL" id="JAWDGP010002515">
    <property type="protein sequence ID" value="KAK3782312.1"/>
    <property type="molecule type" value="Genomic_DNA"/>
</dbReference>
<dbReference type="AlphaFoldDB" id="A0AAE1DTP3"/>